<protein>
    <submittedName>
        <fullName evidence="1">Uncharacterized protein</fullName>
    </submittedName>
</protein>
<evidence type="ECO:0000313" key="2">
    <source>
        <dbReference type="Proteomes" id="UP000032141"/>
    </source>
</evidence>
<reference evidence="1" key="1">
    <citation type="journal article" date="2014" name="Genome Biol.">
        <title>Transcriptome and methylome profiling reveals relics of genome dominance in the mesopolyploid Brassica oleracea.</title>
        <authorList>
            <person name="Parkin I.A."/>
            <person name="Koh C."/>
            <person name="Tang H."/>
            <person name="Robinson S.J."/>
            <person name="Kagale S."/>
            <person name="Clarke W.E."/>
            <person name="Town C.D."/>
            <person name="Nixon J."/>
            <person name="Krishnakumar V."/>
            <person name="Bidwell S.L."/>
            <person name="Denoeud F."/>
            <person name="Belcram H."/>
            <person name="Links M.G."/>
            <person name="Just J."/>
            <person name="Clarke C."/>
            <person name="Bender T."/>
            <person name="Huebert T."/>
            <person name="Mason A.S."/>
            <person name="Pires J.C."/>
            <person name="Barker G."/>
            <person name="Moore J."/>
            <person name="Walley P.G."/>
            <person name="Manoli S."/>
            <person name="Batley J."/>
            <person name="Edwards D."/>
            <person name="Nelson M.N."/>
            <person name="Wang X."/>
            <person name="Paterson A.H."/>
            <person name="King G."/>
            <person name="Bancroft I."/>
            <person name="Chalhoub B."/>
            <person name="Sharpe A.G."/>
        </authorList>
    </citation>
    <scope>NUCLEOTIDE SEQUENCE [LARGE SCALE GENOMIC DNA]</scope>
    <source>
        <strain evidence="1">cv. TO1000</strain>
    </source>
</reference>
<dbReference type="Gramene" id="Bo00452s110.1">
    <property type="protein sequence ID" value="Bo00452s110.1"/>
    <property type="gene ID" value="Bo00452s110"/>
</dbReference>
<organism evidence="1 2">
    <name type="scientific">Brassica oleracea var. oleracea</name>
    <dbReference type="NCBI Taxonomy" id="109376"/>
    <lineage>
        <taxon>Eukaryota</taxon>
        <taxon>Viridiplantae</taxon>
        <taxon>Streptophyta</taxon>
        <taxon>Embryophyta</taxon>
        <taxon>Tracheophyta</taxon>
        <taxon>Spermatophyta</taxon>
        <taxon>Magnoliopsida</taxon>
        <taxon>eudicotyledons</taxon>
        <taxon>Gunneridae</taxon>
        <taxon>Pentapetalae</taxon>
        <taxon>rosids</taxon>
        <taxon>malvids</taxon>
        <taxon>Brassicales</taxon>
        <taxon>Brassicaceae</taxon>
        <taxon>Brassiceae</taxon>
        <taxon>Brassica</taxon>
    </lineage>
</organism>
<dbReference type="AlphaFoldDB" id="A0A0D2ZPM4"/>
<dbReference type="Proteomes" id="UP000032141">
    <property type="component" value="Unassembled WGS sequence"/>
</dbReference>
<proteinExistence type="predicted"/>
<name>A0A0D2ZPM4_BRAOL</name>
<reference evidence="1" key="2">
    <citation type="submission" date="2015-06" db="UniProtKB">
        <authorList>
            <consortium name="EnsemblPlants"/>
        </authorList>
    </citation>
    <scope>IDENTIFICATION</scope>
</reference>
<dbReference type="EnsemblPlants" id="Bo00452s110.1">
    <property type="protein sequence ID" value="Bo00452s110.1"/>
    <property type="gene ID" value="Bo00452s110"/>
</dbReference>
<sequence>MELAAASGLTTGHPWVLLKTTLLLPHHLGKEYLLTLPYLTFIAQRLHSQRYQSADSIIFSLNRLVKDRLLSFRPSSPAFSSSLMQLWLSTE</sequence>
<dbReference type="HOGENOM" id="CLU_2430159_0_0_1"/>
<accession>A0A0D2ZPM4</accession>
<evidence type="ECO:0000313" key="1">
    <source>
        <dbReference type="EnsemblPlants" id="Bo00452s110.1"/>
    </source>
</evidence>
<keyword evidence="2" id="KW-1185">Reference proteome</keyword>